<dbReference type="GO" id="GO:0005615">
    <property type="term" value="C:extracellular space"/>
    <property type="evidence" value="ECO:0007669"/>
    <property type="project" value="TreeGrafter"/>
</dbReference>
<reference evidence="3 4" key="1">
    <citation type="journal article" date="2017" name="ISME J.">
        <title>Energy and carbon metabolisms in a deep terrestrial subsurface fluid microbial community.</title>
        <authorList>
            <person name="Momper L."/>
            <person name="Jungbluth S.P."/>
            <person name="Lee M.D."/>
            <person name="Amend J.P."/>
        </authorList>
    </citation>
    <scope>NUCLEOTIDE SEQUENCE [LARGE SCALE GENOMIC DNA]</scope>
    <source>
        <strain evidence="3">SURF_26</strain>
    </source>
</reference>
<accession>A0A3A4QPI7</accession>
<dbReference type="PROSITE" id="PS51257">
    <property type="entry name" value="PROKAR_LIPOPROTEIN"/>
    <property type="match status" value="1"/>
</dbReference>
<dbReference type="PANTHER" id="PTHR10900:SF77">
    <property type="entry name" value="FI19380P1"/>
    <property type="match status" value="1"/>
</dbReference>
<dbReference type="EMBL" id="QZJZ01000105">
    <property type="protein sequence ID" value="RJP55899.1"/>
    <property type="molecule type" value="Genomic_DNA"/>
</dbReference>
<protein>
    <submittedName>
        <fullName evidence="3">Fasciclin domain-containing protein</fullName>
    </submittedName>
</protein>
<evidence type="ECO:0000259" key="2">
    <source>
        <dbReference type="PROSITE" id="PS50213"/>
    </source>
</evidence>
<proteinExistence type="predicted"/>
<dbReference type="InterPro" id="IPR000782">
    <property type="entry name" value="FAS1_domain"/>
</dbReference>
<organism evidence="3 4">
    <name type="scientific">Candidatus Auribacter fodinae</name>
    <dbReference type="NCBI Taxonomy" id="2093366"/>
    <lineage>
        <taxon>Bacteria</taxon>
        <taxon>Pseudomonadati</taxon>
        <taxon>Candidatus Auribacterota</taxon>
        <taxon>Candidatus Auribacteria</taxon>
        <taxon>Candidatus Auribacterales</taxon>
        <taxon>Candidatus Auribacteraceae</taxon>
        <taxon>Candidatus Auribacter</taxon>
    </lineage>
</organism>
<dbReference type="SMART" id="SM00554">
    <property type="entry name" value="FAS1"/>
    <property type="match status" value="1"/>
</dbReference>
<dbReference type="PANTHER" id="PTHR10900">
    <property type="entry name" value="PERIOSTIN-RELATED"/>
    <property type="match status" value="1"/>
</dbReference>
<sequence length="179" mass="18871">MTAKHGYGICLTGCIALIMMVTGCAHTPSATAPDTVMSKAGTIKQLSTFVSAVNSAGLAETLQGAGPFTVFAPVNKAFEALGEEKLAELMNAENSTVLSGVLSRHVIPETIVADDIQGVLRKPTANGQEVTLSVFKDRVMVDNADIIKTDIKCSNGVIHLIDTVILPAAEEQEEEEKTN</sequence>
<feature type="signal peptide" evidence="1">
    <location>
        <begin position="1"/>
        <end position="32"/>
    </location>
</feature>
<feature type="chain" id="PRO_5017182991" evidence="1">
    <location>
        <begin position="33"/>
        <end position="179"/>
    </location>
</feature>
<dbReference type="AlphaFoldDB" id="A0A3A4QPI7"/>
<dbReference type="Pfam" id="PF02469">
    <property type="entry name" value="Fasciclin"/>
    <property type="match status" value="1"/>
</dbReference>
<name>A0A3A4QPI7_9BACT</name>
<dbReference type="FunFam" id="2.30.180.10:FF:000032">
    <property type="entry name" value="Fasciclin domain-containing protein, putative"/>
    <property type="match status" value="1"/>
</dbReference>
<evidence type="ECO:0000256" key="1">
    <source>
        <dbReference type="SAM" id="SignalP"/>
    </source>
</evidence>
<dbReference type="InterPro" id="IPR050904">
    <property type="entry name" value="Adhesion/Biosynth-related"/>
</dbReference>
<comment type="caution">
    <text evidence="3">The sequence shown here is derived from an EMBL/GenBank/DDBJ whole genome shotgun (WGS) entry which is preliminary data.</text>
</comment>
<dbReference type="Proteomes" id="UP000266426">
    <property type="component" value="Unassembled WGS sequence"/>
</dbReference>
<dbReference type="PROSITE" id="PS50213">
    <property type="entry name" value="FAS1"/>
    <property type="match status" value="1"/>
</dbReference>
<evidence type="ECO:0000313" key="4">
    <source>
        <dbReference type="Proteomes" id="UP000266426"/>
    </source>
</evidence>
<dbReference type="Gene3D" id="2.30.180.10">
    <property type="entry name" value="FAS1 domain"/>
    <property type="match status" value="1"/>
</dbReference>
<gene>
    <name evidence="3" type="ORF">C4541_13400</name>
</gene>
<evidence type="ECO:0000313" key="3">
    <source>
        <dbReference type="EMBL" id="RJP55899.1"/>
    </source>
</evidence>
<dbReference type="InterPro" id="IPR036378">
    <property type="entry name" value="FAS1_dom_sf"/>
</dbReference>
<dbReference type="SUPFAM" id="SSF82153">
    <property type="entry name" value="FAS1 domain"/>
    <property type="match status" value="1"/>
</dbReference>
<keyword evidence="1" id="KW-0732">Signal</keyword>
<feature type="domain" description="FAS1" evidence="2">
    <location>
        <begin position="33"/>
        <end position="165"/>
    </location>
</feature>